<name>A0A1Q8QMF7_9FIRM</name>
<dbReference type="AlphaFoldDB" id="A0A1Q8QMF7"/>
<gene>
    <name evidence="1" type="ORF">DSOL_4033</name>
</gene>
<protein>
    <submittedName>
        <fullName evidence="1">Uncharacterized protein</fullName>
    </submittedName>
</protein>
<dbReference type="STRING" id="1888891.DSOL_4033"/>
<organism evidence="1 2">
    <name type="scientific">Desulfosporosinus metallidurans</name>
    <dbReference type="NCBI Taxonomy" id="1888891"/>
    <lineage>
        <taxon>Bacteria</taxon>
        <taxon>Bacillati</taxon>
        <taxon>Bacillota</taxon>
        <taxon>Clostridia</taxon>
        <taxon>Eubacteriales</taxon>
        <taxon>Desulfitobacteriaceae</taxon>
        <taxon>Desulfosporosinus</taxon>
    </lineage>
</organism>
<reference evidence="1 2" key="1">
    <citation type="submission" date="2016-09" db="EMBL/GenBank/DDBJ databases">
        <title>Complete genome of Desulfosporosinus sp. OL.</title>
        <authorList>
            <person name="Mardanov A."/>
            <person name="Beletsky A."/>
            <person name="Panova A."/>
            <person name="Karnachuk O."/>
            <person name="Ravin N."/>
        </authorList>
    </citation>
    <scope>NUCLEOTIDE SEQUENCE [LARGE SCALE GENOMIC DNA]</scope>
    <source>
        <strain evidence="1 2">OL</strain>
    </source>
</reference>
<proteinExistence type="predicted"/>
<keyword evidence="2" id="KW-1185">Reference proteome</keyword>
<evidence type="ECO:0000313" key="1">
    <source>
        <dbReference type="EMBL" id="OLN28520.1"/>
    </source>
</evidence>
<comment type="caution">
    <text evidence="1">The sequence shown here is derived from an EMBL/GenBank/DDBJ whole genome shotgun (WGS) entry which is preliminary data.</text>
</comment>
<dbReference type="Proteomes" id="UP000186102">
    <property type="component" value="Unassembled WGS sequence"/>
</dbReference>
<accession>A0A1Q8QMF7</accession>
<evidence type="ECO:0000313" key="2">
    <source>
        <dbReference type="Proteomes" id="UP000186102"/>
    </source>
</evidence>
<dbReference type="EMBL" id="MLBF01000042">
    <property type="protein sequence ID" value="OLN28520.1"/>
    <property type="molecule type" value="Genomic_DNA"/>
</dbReference>
<sequence>MSVDWRKDKGYILKAKGTRGDVIVGWIENQTNEQEPLKHCPIL</sequence>